<dbReference type="Proteomes" id="UP000476212">
    <property type="component" value="Unassembled WGS sequence"/>
</dbReference>
<evidence type="ECO:0000313" key="2">
    <source>
        <dbReference type="EMBL" id="MTV91791.1"/>
    </source>
</evidence>
<organism evidence="2 3">
    <name type="scientific">Streptococcus pneumoniae</name>
    <dbReference type="NCBI Taxonomy" id="1313"/>
    <lineage>
        <taxon>Bacteria</taxon>
        <taxon>Bacillati</taxon>
        <taxon>Bacillota</taxon>
        <taxon>Bacilli</taxon>
        <taxon>Lactobacillales</taxon>
        <taxon>Streptococcaceae</taxon>
        <taxon>Streptococcus</taxon>
    </lineage>
</organism>
<comment type="caution">
    <text evidence="2">The sequence shown here is derived from an EMBL/GenBank/DDBJ whole genome shotgun (WGS) entry which is preliminary data.</text>
</comment>
<dbReference type="Gene3D" id="3.30.1330.230">
    <property type="match status" value="1"/>
</dbReference>
<feature type="domain" description="YcaO" evidence="1">
    <location>
        <begin position="1"/>
        <end position="75"/>
    </location>
</feature>
<evidence type="ECO:0000259" key="1">
    <source>
        <dbReference type="PROSITE" id="PS51664"/>
    </source>
</evidence>
<dbReference type="PROSITE" id="PS51664">
    <property type="entry name" value="YCAO"/>
    <property type="match status" value="1"/>
</dbReference>
<feature type="non-terminal residue" evidence="2">
    <location>
        <position position="1"/>
    </location>
</feature>
<dbReference type="PANTHER" id="PTHR37809">
    <property type="entry name" value="RIBOSOMAL PROTEIN S12 METHYLTHIOTRANSFERASE ACCESSORY FACTOR YCAO"/>
    <property type="match status" value="1"/>
</dbReference>
<dbReference type="Pfam" id="PF02624">
    <property type="entry name" value="YcaO"/>
    <property type="match status" value="1"/>
</dbReference>
<proteinExistence type="predicted"/>
<accession>A0A6G2DPX1</accession>
<dbReference type="RefSeq" id="WP_196302997.1">
    <property type="nucleotide sequence ID" value="NZ_WNIB01001046.1"/>
</dbReference>
<protein>
    <recommendedName>
        <fullName evidence="1">YcaO domain-containing protein</fullName>
    </recommendedName>
</protein>
<dbReference type="AlphaFoldDB" id="A0A6G2DPX1"/>
<gene>
    <name evidence="2" type="ORF">GM544_15460</name>
</gene>
<dbReference type="InterPro" id="IPR003776">
    <property type="entry name" value="YcaO-like_dom"/>
</dbReference>
<sequence>SSIEEAIFYGILEIIERDNFLLTWYLKEEVKQLSWESLPSRLRIINERLKEDNCELKLFNITKEVGIPVIWALYI</sequence>
<dbReference type="EMBL" id="WNIB01001046">
    <property type="protein sequence ID" value="MTV91791.1"/>
    <property type="molecule type" value="Genomic_DNA"/>
</dbReference>
<name>A0A6G2DPX1_STREE</name>
<reference evidence="2 3" key="1">
    <citation type="submission" date="2019-11" db="EMBL/GenBank/DDBJ databases">
        <title>Growth characteristics of pneumococcus vary with the chemical composition of the capsule and with environmental conditions.</title>
        <authorList>
            <person name="Tothpal A."/>
            <person name="Desobry K."/>
            <person name="Joshi S."/>
            <person name="Wyllie A.L."/>
            <person name="Weinberger D.M."/>
        </authorList>
    </citation>
    <scope>NUCLEOTIDE SEQUENCE [LARGE SCALE GENOMIC DNA]</scope>
    <source>
        <strain evidence="3">pnumococcus15C</strain>
    </source>
</reference>
<dbReference type="PANTHER" id="PTHR37809:SF1">
    <property type="entry name" value="RIBOSOMAL PROTEIN S12 METHYLTHIOTRANSFERASE ACCESSORY FACTOR YCAO"/>
    <property type="match status" value="1"/>
</dbReference>
<feature type="non-terminal residue" evidence="2">
    <location>
        <position position="75"/>
    </location>
</feature>
<evidence type="ECO:0000313" key="3">
    <source>
        <dbReference type="Proteomes" id="UP000476212"/>
    </source>
</evidence>